<comment type="caution">
    <text evidence="2">The sequence shown here is derived from an EMBL/GenBank/DDBJ whole genome shotgun (WGS) entry which is preliminary data.</text>
</comment>
<gene>
    <name evidence="2" type="ORF">AKAME5_002373600</name>
</gene>
<keyword evidence="2" id="KW-0378">Hydrolase</keyword>
<dbReference type="EMBL" id="BRZM01001023">
    <property type="protein sequence ID" value="GLD72411.1"/>
    <property type="molecule type" value="Genomic_DNA"/>
</dbReference>
<dbReference type="Proteomes" id="UP001279410">
    <property type="component" value="Unassembled WGS sequence"/>
</dbReference>
<dbReference type="PANTHER" id="PTHR22939:SF128">
    <property type="entry name" value="SERINE PROTEASE HTRA1A"/>
    <property type="match status" value="1"/>
</dbReference>
<dbReference type="PRINTS" id="PR00834">
    <property type="entry name" value="PROTEASES2C"/>
</dbReference>
<sequence length="419" mass="46239">MRKSPTGSYRMSCQGVTSRCVLGCRRTVWLDVSRRHCCPVRPARGSRVAAAREAGPVRRRLEARLRRGGVHARQQEERERLWAQSHRAGVRKRRVSTGNICELKEVSYRARNGSSQFVLSFSGMQAQDNPDSPRHKYNFIADVVERIAPSVVHIELYRKMTYSKREVAVASGSGFVVSEDGQIVTNAHVVANKHRVKVELKSGATYDAKIKDVDEKSDIALIKIDAPTKLPVLCCWAVRQTWGGEFVVRPSAARSPSRTLSPAGIVSTTTQRGAESWAFTTPTWTTFRRMPSSIHCAPSCCLYNCLGETQVHLAHSRRLGACLPSHDRSPLQSATHPHNSPAELGLGLRATPAVVHRHQEGRRTLARVVVPLGEADAILTIVPMEMGLDPPQVTTGLGLAGWLKNKRTVSLSPELKGNM</sequence>
<dbReference type="InterPro" id="IPR001940">
    <property type="entry name" value="Peptidase_S1C"/>
</dbReference>
<accession>A0AAD3NJW8</accession>
<dbReference type="GO" id="GO:0043065">
    <property type="term" value="P:positive regulation of apoptotic process"/>
    <property type="evidence" value="ECO:0007669"/>
    <property type="project" value="TreeGrafter"/>
</dbReference>
<dbReference type="GO" id="GO:0006508">
    <property type="term" value="P:proteolysis"/>
    <property type="evidence" value="ECO:0007669"/>
    <property type="project" value="UniProtKB-KW"/>
</dbReference>
<dbReference type="SUPFAM" id="SSF50494">
    <property type="entry name" value="Trypsin-like serine proteases"/>
    <property type="match status" value="1"/>
</dbReference>
<dbReference type="Gene3D" id="2.40.10.120">
    <property type="match status" value="1"/>
</dbReference>
<dbReference type="GO" id="GO:0012501">
    <property type="term" value="P:programmed cell death"/>
    <property type="evidence" value="ECO:0007669"/>
    <property type="project" value="TreeGrafter"/>
</dbReference>
<dbReference type="Pfam" id="PF13365">
    <property type="entry name" value="Trypsin_2"/>
    <property type="match status" value="1"/>
</dbReference>
<comment type="similarity">
    <text evidence="1">Belongs to the peptidase S1C family.</text>
</comment>
<reference evidence="2" key="1">
    <citation type="submission" date="2022-08" db="EMBL/GenBank/DDBJ databases">
        <title>Genome sequencing of akame (Lates japonicus).</title>
        <authorList>
            <person name="Hashiguchi Y."/>
            <person name="Takahashi H."/>
        </authorList>
    </citation>
    <scope>NUCLEOTIDE SEQUENCE</scope>
    <source>
        <strain evidence="2">Kochi</strain>
    </source>
</reference>
<organism evidence="2 3">
    <name type="scientific">Lates japonicus</name>
    <name type="common">Japanese lates</name>
    <dbReference type="NCBI Taxonomy" id="270547"/>
    <lineage>
        <taxon>Eukaryota</taxon>
        <taxon>Metazoa</taxon>
        <taxon>Chordata</taxon>
        <taxon>Craniata</taxon>
        <taxon>Vertebrata</taxon>
        <taxon>Euteleostomi</taxon>
        <taxon>Actinopterygii</taxon>
        <taxon>Neopterygii</taxon>
        <taxon>Teleostei</taxon>
        <taxon>Neoteleostei</taxon>
        <taxon>Acanthomorphata</taxon>
        <taxon>Carangaria</taxon>
        <taxon>Carangaria incertae sedis</taxon>
        <taxon>Centropomidae</taxon>
        <taxon>Lates</taxon>
    </lineage>
</organism>
<keyword evidence="2" id="KW-0645">Protease</keyword>
<dbReference type="InterPro" id="IPR009003">
    <property type="entry name" value="Peptidase_S1_PA"/>
</dbReference>
<evidence type="ECO:0000256" key="1">
    <source>
        <dbReference type="ARBA" id="ARBA00010541"/>
    </source>
</evidence>
<name>A0AAD3NJW8_LATJO</name>
<dbReference type="PANTHER" id="PTHR22939">
    <property type="entry name" value="SERINE PROTEASE FAMILY S1C HTRA-RELATED"/>
    <property type="match status" value="1"/>
</dbReference>
<keyword evidence="3" id="KW-1185">Reference proteome</keyword>
<dbReference type="GO" id="GO:0004252">
    <property type="term" value="F:serine-type endopeptidase activity"/>
    <property type="evidence" value="ECO:0007669"/>
    <property type="project" value="InterPro"/>
</dbReference>
<dbReference type="AlphaFoldDB" id="A0AAD3NJW8"/>
<evidence type="ECO:0000313" key="2">
    <source>
        <dbReference type="EMBL" id="GLD72411.1"/>
    </source>
</evidence>
<evidence type="ECO:0000313" key="3">
    <source>
        <dbReference type="Proteomes" id="UP001279410"/>
    </source>
</evidence>
<protein>
    <submittedName>
        <fullName evidence="2">Serine protease HTRA1A-like protein</fullName>
    </submittedName>
</protein>
<proteinExistence type="inferred from homology"/>